<feature type="transmembrane region" description="Helical" evidence="1">
    <location>
        <begin position="138"/>
        <end position="161"/>
    </location>
</feature>
<dbReference type="Proteomes" id="UP000298327">
    <property type="component" value="Unassembled WGS sequence"/>
</dbReference>
<keyword evidence="1" id="KW-1133">Transmembrane helix</keyword>
<gene>
    <name evidence="2" type="ORF">EVG20_g9926</name>
</gene>
<organism evidence="2 3">
    <name type="scientific">Dentipellis fragilis</name>
    <dbReference type="NCBI Taxonomy" id="205917"/>
    <lineage>
        <taxon>Eukaryota</taxon>
        <taxon>Fungi</taxon>
        <taxon>Dikarya</taxon>
        <taxon>Basidiomycota</taxon>
        <taxon>Agaricomycotina</taxon>
        <taxon>Agaricomycetes</taxon>
        <taxon>Russulales</taxon>
        <taxon>Hericiaceae</taxon>
        <taxon>Dentipellis</taxon>
    </lineage>
</organism>
<comment type="caution">
    <text evidence="2">The sequence shown here is derived from an EMBL/GenBank/DDBJ whole genome shotgun (WGS) entry which is preliminary data.</text>
</comment>
<evidence type="ECO:0000313" key="2">
    <source>
        <dbReference type="EMBL" id="TFY53896.1"/>
    </source>
</evidence>
<protein>
    <submittedName>
        <fullName evidence="2">Uncharacterized protein</fullName>
    </submittedName>
</protein>
<feature type="transmembrane region" description="Helical" evidence="1">
    <location>
        <begin position="109"/>
        <end position="132"/>
    </location>
</feature>
<keyword evidence="1" id="KW-0812">Transmembrane</keyword>
<dbReference type="EMBL" id="SEOQ01001091">
    <property type="protein sequence ID" value="TFY53896.1"/>
    <property type="molecule type" value="Genomic_DNA"/>
</dbReference>
<keyword evidence="1" id="KW-0472">Membrane</keyword>
<evidence type="ECO:0000256" key="1">
    <source>
        <dbReference type="SAM" id="Phobius"/>
    </source>
</evidence>
<dbReference type="OrthoDB" id="3214103at2759"/>
<dbReference type="AlphaFoldDB" id="A0A4Y9XUU3"/>
<name>A0A4Y9XUU3_9AGAM</name>
<sequence length="260" mass="28330">MREKASSLDVVVRARGRDCLLESLGAVATEDVDTYPACRAVYHSNRGGAYGLNNDRPLLVMASGIIAFGGSLLTNIWATSLIAIKAWQYRQNIHIHFKEGNAMVRAEKVFSLLVESGSLYCCLLVVFILGQFGPLPTMASYIMAICVIQISVRPIVVLVLIPPPCFSSSNAHMPRRAQGIYPTIILVLVCLQKSHCDRQFTYDSSPPQYTSQLRLSTIVDAGVGVSVGVNEPVTSVCDVDQAKDDDDDVDVHGVGRCRAR</sequence>
<accession>A0A4Y9XUU3</accession>
<reference evidence="2 3" key="1">
    <citation type="submission" date="2019-02" db="EMBL/GenBank/DDBJ databases">
        <title>Genome sequencing of the rare red list fungi Dentipellis fragilis.</title>
        <authorList>
            <person name="Buettner E."/>
            <person name="Kellner H."/>
        </authorList>
    </citation>
    <scope>NUCLEOTIDE SEQUENCE [LARGE SCALE GENOMIC DNA]</scope>
    <source>
        <strain evidence="2 3">DSM 105465</strain>
    </source>
</reference>
<feature type="transmembrane region" description="Helical" evidence="1">
    <location>
        <begin position="58"/>
        <end position="88"/>
    </location>
</feature>
<proteinExistence type="predicted"/>
<evidence type="ECO:0000313" key="3">
    <source>
        <dbReference type="Proteomes" id="UP000298327"/>
    </source>
</evidence>
<keyword evidence="3" id="KW-1185">Reference proteome</keyword>